<sequence length="146" mass="16597">MTFYGIDYLQNQHGINQVVRFVLIGVLCVALVAFFVLYLRHRLKTKYRDLGIIAMLLVVLTLGSGFTQFQQNKTASAKSEQMVSFVQHVAKDQHVAQTDVLVNSKYLNQGVIVKIGKKYYTVTLNTDYTSYTLTETHMLADVKVEK</sequence>
<keyword evidence="1" id="KW-1133">Transmembrane helix</keyword>
<name>A0A1C4H4G6_9BIFI</name>
<reference evidence="3" key="1">
    <citation type="submission" date="2016-08" db="EMBL/GenBank/DDBJ databases">
        <authorList>
            <person name="Varghese N."/>
            <person name="Submissions Spin"/>
        </authorList>
    </citation>
    <scope>NUCLEOTIDE SEQUENCE [LARGE SCALE GENOMIC DNA]</scope>
    <source>
        <strain evidence="3">R-52791</strain>
    </source>
</reference>
<gene>
    <name evidence="2" type="ORF">GA0061077_0777</name>
</gene>
<feature type="transmembrane region" description="Helical" evidence="1">
    <location>
        <begin position="18"/>
        <end position="38"/>
    </location>
</feature>
<feature type="transmembrane region" description="Helical" evidence="1">
    <location>
        <begin position="50"/>
        <end position="69"/>
    </location>
</feature>
<dbReference type="RefSeq" id="WP_091847671.1">
    <property type="nucleotide sequence ID" value="NZ_FMBL01000002.1"/>
</dbReference>
<organism evidence="2 3">
    <name type="scientific">Bifidobacterium commune</name>
    <dbReference type="NCBI Taxonomy" id="1505727"/>
    <lineage>
        <taxon>Bacteria</taxon>
        <taxon>Bacillati</taxon>
        <taxon>Actinomycetota</taxon>
        <taxon>Actinomycetes</taxon>
        <taxon>Bifidobacteriales</taxon>
        <taxon>Bifidobacteriaceae</taxon>
        <taxon>Bifidobacterium</taxon>
    </lineage>
</organism>
<dbReference type="InterPro" id="IPR021707">
    <property type="entry name" value="DUF3290"/>
</dbReference>
<evidence type="ECO:0000256" key="1">
    <source>
        <dbReference type="SAM" id="Phobius"/>
    </source>
</evidence>
<dbReference type="AlphaFoldDB" id="A0A1C4H4G6"/>
<dbReference type="Pfam" id="PF11694">
    <property type="entry name" value="DUF3290"/>
    <property type="match status" value="1"/>
</dbReference>
<dbReference type="OrthoDB" id="3191971at2"/>
<dbReference type="EMBL" id="FMBL01000002">
    <property type="protein sequence ID" value="SCC79681.1"/>
    <property type="molecule type" value="Genomic_DNA"/>
</dbReference>
<proteinExistence type="predicted"/>
<keyword evidence="1" id="KW-0812">Transmembrane</keyword>
<dbReference type="STRING" id="1505727.GA0061077_0777"/>
<accession>A0A1C4H4G6</accession>
<keyword evidence="3" id="KW-1185">Reference proteome</keyword>
<evidence type="ECO:0000313" key="2">
    <source>
        <dbReference type="EMBL" id="SCC79681.1"/>
    </source>
</evidence>
<keyword evidence="1" id="KW-0472">Membrane</keyword>
<evidence type="ECO:0000313" key="3">
    <source>
        <dbReference type="Proteomes" id="UP000242610"/>
    </source>
</evidence>
<protein>
    <recommendedName>
        <fullName evidence="4">DUF3290 domain-containing protein</fullName>
    </recommendedName>
</protein>
<dbReference type="Proteomes" id="UP000242610">
    <property type="component" value="Unassembled WGS sequence"/>
</dbReference>
<evidence type="ECO:0008006" key="4">
    <source>
        <dbReference type="Google" id="ProtNLM"/>
    </source>
</evidence>